<evidence type="ECO:0000313" key="6">
    <source>
        <dbReference type="Proteomes" id="UP000053268"/>
    </source>
</evidence>
<dbReference type="FunFam" id="3.40.50.2000:FF:000050">
    <property type="entry name" value="UDP-glucuronosyltransferase"/>
    <property type="match status" value="2"/>
</dbReference>
<name>A0A0N1ICT4_PAPXU</name>
<evidence type="ECO:0000256" key="3">
    <source>
        <dbReference type="ARBA" id="ARBA00022679"/>
    </source>
</evidence>
<sequence>MFKKGEAPKNLREIDVLNATYGIYLDHFAKSVTGSKSDLYMQFVNMTSAIHYSSAAQMNLKEFKDLINESSTKYDLIFVEALYTPFLGISHVFKAPIIMFSSFGPYIDTYDIIGSPSHPFLYHHMYRQRLYNLTSWEKVSELYMTFRLQQILNEAEDKNNRLLKDVFGPNTPDLSVLKSNVDMVLLNIHPIWEGNYPVPPNVIYVGGLHLNTPKELPRELKEYLDNSTNGVIYFSFGSNVRPSMMPQEKFEIFKKVFAQLPYNVIWKWDTDDFKVDSPNVKIHKWLPQSDLLRHPNVKVFITQGGLQSTDEAITGGVPLIAFPMLGDQWYNAEKYEYHKIGIKLDFENLTEDKLKDAITKIVEDKSYKDNVARLRSLMQDQAQPPLERAMWWINYVIRHGGAKHLKSPSSNLPWTEYYEIELLTLVVLKISLFVILVFGPLHIEGARILAVYPCPSISHQVVFRPLTLELLKLGHEVTVVTPDPMYPKDGAPANLTEIDIHQSYEMMHKMIQENGPETVFDNLNVAVAVHDFLKTQTEFVVKSKEFQDLLYEIKTKKFDLLMIEALFTPMLALTHLTKAPTILVSSLGPFLGNYEMMGAPTTPLLYHHPFSNRLYNLTLWEKASELYNKLHIDFSNKMSEKNMNEFLKRIFGSDIPPLNKLRDNVDMLFVNLNTIWEGNYPVPPNVIHMGGLHQKPQKSLPQDLQQYLDASKNGVIYFSFGTNVNTSVLPVEKMAVFEKVFAELPYNVLWKMNNDNFPIKSDNVKIFKWLPQADLLRHPNIKMFITQGGLQSTDEAITAGVPLLGIPILGDQRYNVEKYVHHKIGVKLMFQDITETNLKNAIFELVENKSYKDNMVRLRSLMQDQPQTPLERAIWWIQYVLRHGGAKHLRAPAANLPWTEYYEVELLSCIVFVFIILTALIFFVIRNLLSFVLNFSNTSDKLKKL</sequence>
<keyword evidence="2" id="KW-0328">Glycosyltransferase</keyword>
<dbReference type="CDD" id="cd03784">
    <property type="entry name" value="GT1_Gtf-like"/>
    <property type="match status" value="2"/>
</dbReference>
<proteinExistence type="inferred from homology"/>
<dbReference type="PROSITE" id="PS00375">
    <property type="entry name" value="UDPGT"/>
    <property type="match status" value="1"/>
</dbReference>
<dbReference type="EMBL" id="KQ459547">
    <property type="protein sequence ID" value="KPJ00055.1"/>
    <property type="molecule type" value="Genomic_DNA"/>
</dbReference>
<keyword evidence="4" id="KW-0472">Membrane</keyword>
<dbReference type="InterPro" id="IPR002213">
    <property type="entry name" value="UDP_glucos_trans"/>
</dbReference>
<dbReference type="InterPro" id="IPR035595">
    <property type="entry name" value="UDP_glycos_trans_CS"/>
</dbReference>
<evidence type="ECO:0000256" key="2">
    <source>
        <dbReference type="ARBA" id="ARBA00022676"/>
    </source>
</evidence>
<evidence type="ECO:0000313" key="5">
    <source>
        <dbReference type="EMBL" id="KPJ00055.1"/>
    </source>
</evidence>
<evidence type="ECO:0000256" key="1">
    <source>
        <dbReference type="ARBA" id="ARBA00009995"/>
    </source>
</evidence>
<feature type="transmembrane region" description="Helical" evidence="4">
    <location>
        <begin position="910"/>
        <end position="935"/>
    </location>
</feature>
<comment type="similarity">
    <text evidence="1">Belongs to the UDP-glycosyltransferase family.</text>
</comment>
<dbReference type="GO" id="GO:0008194">
    <property type="term" value="F:UDP-glycosyltransferase activity"/>
    <property type="evidence" value="ECO:0007669"/>
    <property type="project" value="InterPro"/>
</dbReference>
<dbReference type="STRING" id="66420.A0A0N1ICT4"/>
<dbReference type="Proteomes" id="UP000053268">
    <property type="component" value="Unassembled WGS sequence"/>
</dbReference>
<keyword evidence="6" id="KW-1185">Reference proteome</keyword>
<reference evidence="5 6" key="1">
    <citation type="journal article" date="2015" name="Nat. Commun.">
        <title>Outbred genome sequencing and CRISPR/Cas9 gene editing in butterflies.</title>
        <authorList>
            <person name="Li X."/>
            <person name="Fan D."/>
            <person name="Zhang W."/>
            <person name="Liu G."/>
            <person name="Zhang L."/>
            <person name="Zhao L."/>
            <person name="Fang X."/>
            <person name="Chen L."/>
            <person name="Dong Y."/>
            <person name="Chen Y."/>
            <person name="Ding Y."/>
            <person name="Zhao R."/>
            <person name="Feng M."/>
            <person name="Zhu Y."/>
            <person name="Feng Y."/>
            <person name="Jiang X."/>
            <person name="Zhu D."/>
            <person name="Xiang H."/>
            <person name="Feng X."/>
            <person name="Li S."/>
            <person name="Wang J."/>
            <person name="Zhang G."/>
            <person name="Kronforst M.R."/>
            <person name="Wang W."/>
        </authorList>
    </citation>
    <scope>NUCLEOTIDE SEQUENCE [LARGE SCALE GENOMIC DNA]</scope>
    <source>
        <strain evidence="5">Ya'a_city_454_Px</strain>
        <tissue evidence="5">Whole body</tissue>
    </source>
</reference>
<dbReference type="AlphaFoldDB" id="A0A0N1ICT4"/>
<keyword evidence="4" id="KW-1133">Transmembrane helix</keyword>
<gene>
    <name evidence="5" type="ORF">RR46_01532</name>
</gene>
<dbReference type="Pfam" id="PF00201">
    <property type="entry name" value="UDPGT"/>
    <property type="match status" value="2"/>
</dbReference>
<keyword evidence="4" id="KW-0812">Transmembrane</keyword>
<keyword evidence="3 5" id="KW-0808">Transferase</keyword>
<dbReference type="SUPFAM" id="SSF53756">
    <property type="entry name" value="UDP-Glycosyltransferase/glycogen phosphorylase"/>
    <property type="match status" value="2"/>
</dbReference>
<dbReference type="Gene3D" id="3.40.50.2000">
    <property type="entry name" value="Glycogen Phosphorylase B"/>
    <property type="match status" value="3"/>
</dbReference>
<evidence type="ECO:0000256" key="4">
    <source>
        <dbReference type="SAM" id="Phobius"/>
    </source>
</evidence>
<protein>
    <submittedName>
        <fullName evidence="5">Ecdysteroid UDP-glucosyltransferase</fullName>
    </submittedName>
</protein>
<organism evidence="5 6">
    <name type="scientific">Papilio xuthus</name>
    <name type="common">Asian swallowtail butterfly</name>
    <dbReference type="NCBI Taxonomy" id="66420"/>
    <lineage>
        <taxon>Eukaryota</taxon>
        <taxon>Metazoa</taxon>
        <taxon>Ecdysozoa</taxon>
        <taxon>Arthropoda</taxon>
        <taxon>Hexapoda</taxon>
        <taxon>Insecta</taxon>
        <taxon>Pterygota</taxon>
        <taxon>Neoptera</taxon>
        <taxon>Endopterygota</taxon>
        <taxon>Lepidoptera</taxon>
        <taxon>Glossata</taxon>
        <taxon>Ditrysia</taxon>
        <taxon>Papilionoidea</taxon>
        <taxon>Papilionidae</taxon>
        <taxon>Papilioninae</taxon>
        <taxon>Papilio</taxon>
    </lineage>
</organism>
<dbReference type="InterPro" id="IPR050271">
    <property type="entry name" value="UDP-glycosyltransferase"/>
</dbReference>
<dbReference type="PANTHER" id="PTHR48043:SF159">
    <property type="entry name" value="EG:EG0003.4 PROTEIN-RELATED"/>
    <property type="match status" value="1"/>
</dbReference>
<accession>A0A0N1ICT4</accession>
<dbReference type="PANTHER" id="PTHR48043">
    <property type="entry name" value="EG:EG0003.4 PROTEIN-RELATED"/>
    <property type="match status" value="1"/>
</dbReference>